<gene>
    <name evidence="6" type="ORF">CCMP2556_LOCUS29071</name>
</gene>
<dbReference type="EMBL" id="CAXAMN010021385">
    <property type="protein sequence ID" value="CAK9058999.1"/>
    <property type="molecule type" value="Genomic_DNA"/>
</dbReference>
<dbReference type="Pfam" id="PF16870">
    <property type="entry name" value="OxoGdeHyase_C"/>
    <property type="match status" value="1"/>
</dbReference>
<evidence type="ECO:0000313" key="6">
    <source>
        <dbReference type="EMBL" id="CAK9058999.1"/>
    </source>
</evidence>
<name>A0ABP0N7Y3_9DINO</name>
<evidence type="ECO:0000256" key="3">
    <source>
        <dbReference type="ARBA" id="ARBA00023002"/>
    </source>
</evidence>
<dbReference type="Pfam" id="PF00676">
    <property type="entry name" value="E1_dh"/>
    <property type="match status" value="1"/>
</dbReference>
<comment type="cofactor">
    <cofactor evidence="1">
        <name>thiamine diphosphate</name>
        <dbReference type="ChEBI" id="CHEBI:58937"/>
    </cofactor>
</comment>
<organism evidence="6 7">
    <name type="scientific">Durusdinium trenchii</name>
    <dbReference type="NCBI Taxonomy" id="1381693"/>
    <lineage>
        <taxon>Eukaryota</taxon>
        <taxon>Sar</taxon>
        <taxon>Alveolata</taxon>
        <taxon>Dinophyceae</taxon>
        <taxon>Suessiales</taxon>
        <taxon>Symbiodiniaceae</taxon>
        <taxon>Durusdinium</taxon>
    </lineage>
</organism>
<dbReference type="InterPro" id="IPR011603">
    <property type="entry name" value="2oxoglutarate_DH_E1"/>
</dbReference>
<keyword evidence="3" id="KW-0560">Oxidoreductase</keyword>
<dbReference type="PANTHER" id="PTHR23152:SF4">
    <property type="entry name" value="2-OXOADIPATE DEHYDROGENASE COMPLEX COMPONENT E1"/>
    <property type="match status" value="1"/>
</dbReference>
<dbReference type="Gene3D" id="3.40.50.12470">
    <property type="match status" value="1"/>
</dbReference>
<evidence type="ECO:0000256" key="2">
    <source>
        <dbReference type="ARBA" id="ARBA00006936"/>
    </source>
</evidence>
<dbReference type="Gene3D" id="3.40.50.11610">
    <property type="entry name" value="Multifunctional 2-oxoglutarate metabolism enzyme, C-terminal domain"/>
    <property type="match status" value="1"/>
</dbReference>
<dbReference type="SUPFAM" id="SSF52518">
    <property type="entry name" value="Thiamin diphosphate-binding fold (THDP-binding)"/>
    <property type="match status" value="2"/>
</dbReference>
<dbReference type="InterPro" id="IPR001017">
    <property type="entry name" value="DH_E1"/>
</dbReference>
<keyword evidence="4" id="KW-0786">Thiamine pyrophosphate</keyword>
<proteinExistence type="inferred from homology"/>
<dbReference type="Proteomes" id="UP001642484">
    <property type="component" value="Unassembled WGS sequence"/>
</dbReference>
<dbReference type="Gene3D" id="3.40.50.970">
    <property type="match status" value="1"/>
</dbReference>
<dbReference type="PANTHER" id="PTHR23152">
    <property type="entry name" value="2-OXOGLUTARATE DEHYDROGENASE"/>
    <property type="match status" value="1"/>
</dbReference>
<keyword evidence="7" id="KW-1185">Reference proteome</keyword>
<comment type="caution">
    <text evidence="6">The sequence shown here is derived from an EMBL/GenBank/DDBJ whole genome shotgun (WGS) entry which is preliminary data.</text>
</comment>
<dbReference type="Pfam" id="PF02779">
    <property type="entry name" value="Transket_pyr"/>
    <property type="match status" value="1"/>
</dbReference>
<feature type="domain" description="Transketolase-like pyrimidine-binding" evidence="5">
    <location>
        <begin position="383"/>
        <end position="596"/>
    </location>
</feature>
<dbReference type="PIRSF" id="PIRSF000157">
    <property type="entry name" value="Oxoglu_dh_E1"/>
    <property type="match status" value="1"/>
</dbReference>
<protein>
    <recommendedName>
        <fullName evidence="5">Transketolase-like pyrimidine-binding domain-containing protein</fullName>
    </recommendedName>
</protein>
<evidence type="ECO:0000313" key="7">
    <source>
        <dbReference type="Proteomes" id="UP001642484"/>
    </source>
</evidence>
<dbReference type="InterPro" id="IPR005475">
    <property type="entry name" value="Transketolase-like_Pyr-bd"/>
</dbReference>
<dbReference type="InterPro" id="IPR042179">
    <property type="entry name" value="KGD_C_sf"/>
</dbReference>
<sequence>MIQGVRVSSRLYSGRECSIMVLVAVCATTWTPRRFHMRKLRNVVGKPLVQMFAEFKGTHYDFENLVEKSQTDDWLFAGDVKYHLGTSNVREFASGKSVLATLEANPSHLETVNTVTLGRARAKQYYLGNTAETRSRVMPILFHGDASFAGQGVCYETLQLAHVQEFDVGGTIHVIINNQVGFTTDPVDDRSTMYSSDLGKGFGLPVLHVNGDDPVAVTSAFQLAAEWRQTWATDVIVDVICYRRFGHNETDAPEYTQPMLYKQIAKHPRTHVVFEQKLLASGSVSQAEMDSIRANLWKQHEEAFAAADAFKPDEDMGNWVATKWEGFVRPTDKASSHPTGVDLELLRKIGAKLCEVPEGFKLHNGLKRQLKKKLEDIESGETIDWATAEAMSFASLLLEGNHVRITGQDVQRGTFAHRHCVVKDQNTGQDYCFLNNLDLGPQENFIARNSILSEYGVLGFELGYSYENPRALVIWEAQFGDFANTAQVMIDQFVSAGEHKWLQQSGLVMLLPHGYMGQGAEHSSCRLERFLQLSDDDEDDIPAFENDFGRNQVQKANWQVMNISTPANYFHALRRQQHRDFRKPMVLASPKNLFRLRQCVSQLSDMGPGSRFRRLIPERDTKIADNPEKVKRLVFCSGKLYYELVAEREQLGLDNVAIVTLEQIAPFPFDRVKAMLEMYPNVDIGDGIHPGNAIWPWWSCCAISAIWDQKLCLHQLFGVRKSPRTWGPGPT</sequence>
<evidence type="ECO:0000259" key="5">
    <source>
        <dbReference type="SMART" id="SM00861"/>
    </source>
</evidence>
<comment type="similarity">
    <text evidence="2">Belongs to the alpha-ketoglutarate dehydrogenase family.</text>
</comment>
<accession>A0ABP0N7Y3</accession>
<reference evidence="6 7" key="1">
    <citation type="submission" date="2024-02" db="EMBL/GenBank/DDBJ databases">
        <authorList>
            <person name="Chen Y."/>
            <person name="Shah S."/>
            <person name="Dougan E. K."/>
            <person name="Thang M."/>
            <person name="Chan C."/>
        </authorList>
    </citation>
    <scope>NUCLEOTIDE SEQUENCE [LARGE SCALE GENOMIC DNA]</scope>
</reference>
<dbReference type="NCBIfam" id="NF006914">
    <property type="entry name" value="PRK09404.1"/>
    <property type="match status" value="1"/>
</dbReference>
<dbReference type="InterPro" id="IPR029061">
    <property type="entry name" value="THDP-binding"/>
</dbReference>
<evidence type="ECO:0000256" key="1">
    <source>
        <dbReference type="ARBA" id="ARBA00001964"/>
    </source>
</evidence>
<dbReference type="InterPro" id="IPR031717">
    <property type="entry name" value="ODO-1/KGD_C"/>
</dbReference>
<dbReference type="SMART" id="SM00861">
    <property type="entry name" value="Transket_pyr"/>
    <property type="match status" value="1"/>
</dbReference>
<evidence type="ECO:0000256" key="4">
    <source>
        <dbReference type="ARBA" id="ARBA00023052"/>
    </source>
</evidence>